<dbReference type="CDD" id="cd02811">
    <property type="entry name" value="IDI-2_FMN"/>
    <property type="match status" value="1"/>
</dbReference>
<comment type="subunit">
    <text evidence="10 11">Homooctamer. Dimer of tetramers.</text>
</comment>
<keyword evidence="9 11" id="KW-0413">Isomerase</keyword>
<keyword evidence="6 11" id="KW-0460">Magnesium</keyword>
<dbReference type="HAMAP" id="MF_00354">
    <property type="entry name" value="Idi_2"/>
    <property type="match status" value="1"/>
</dbReference>
<comment type="cofactor">
    <cofactor evidence="1 11">
        <name>FMN</name>
        <dbReference type="ChEBI" id="CHEBI:58210"/>
    </cofactor>
</comment>
<dbReference type="EMBL" id="JBHLZN010000005">
    <property type="protein sequence ID" value="MFB9887485.1"/>
    <property type="molecule type" value="Genomic_DNA"/>
</dbReference>
<dbReference type="PANTHER" id="PTHR43665:SF1">
    <property type="entry name" value="ISOPENTENYL-DIPHOSPHATE DELTA-ISOMERASE"/>
    <property type="match status" value="1"/>
</dbReference>
<comment type="caution">
    <text evidence="11">Lacks conserved residue(s) required for the propagation of feature annotation.</text>
</comment>
<dbReference type="Gene3D" id="3.20.20.70">
    <property type="entry name" value="Aldolase class I"/>
    <property type="match status" value="1"/>
</dbReference>
<feature type="domain" description="FMN-dependent dehydrogenase" evidence="12">
    <location>
        <begin position="177"/>
        <end position="330"/>
    </location>
</feature>
<accession>A0ABV5ZE12</accession>
<name>A0ABV5ZE12_9GAMM</name>
<comment type="similarity">
    <text evidence="11">Belongs to the IPP isomerase type 2 family.</text>
</comment>
<comment type="catalytic activity">
    <reaction evidence="11">
        <text>isopentenyl diphosphate = dimethylallyl diphosphate</text>
        <dbReference type="Rhea" id="RHEA:23284"/>
        <dbReference type="ChEBI" id="CHEBI:57623"/>
        <dbReference type="ChEBI" id="CHEBI:128769"/>
        <dbReference type="EC" id="5.3.3.2"/>
    </reaction>
</comment>
<keyword evidence="8 11" id="KW-0414">Isoprene biosynthesis</keyword>
<comment type="function">
    <text evidence="11">Involved in the biosynthesis of isoprenoids. Catalyzes the 1,3-allylic rearrangement of the homoallylic substrate isopentenyl (IPP) to its allylic isomer, dimethylallyl diphosphate (DMAPP).</text>
</comment>
<evidence type="ECO:0000256" key="6">
    <source>
        <dbReference type="ARBA" id="ARBA00022842"/>
    </source>
</evidence>
<keyword evidence="4 11" id="KW-0288">FMN</keyword>
<dbReference type="RefSeq" id="WP_027311420.1">
    <property type="nucleotide sequence ID" value="NZ_JAUESS010000019.1"/>
</dbReference>
<comment type="cofactor">
    <cofactor evidence="11">
        <name>NADPH</name>
        <dbReference type="ChEBI" id="CHEBI:57783"/>
    </cofactor>
</comment>
<evidence type="ECO:0000256" key="5">
    <source>
        <dbReference type="ARBA" id="ARBA00022723"/>
    </source>
</evidence>
<keyword evidence="5 11" id="KW-0479">Metal-binding</keyword>
<protein>
    <recommendedName>
        <fullName evidence="11">Isopentenyl-diphosphate delta-isomerase</fullName>
        <shortName evidence="11">IPP isomerase</shortName>
        <ecNumber evidence="11">5.3.3.2</ecNumber>
    </recommendedName>
    <alternativeName>
        <fullName evidence="11">Isopentenyl diphosphate:dimethylallyl diphosphate isomerase</fullName>
    </alternativeName>
    <alternativeName>
        <fullName evidence="11">Isopentenyl pyrophosphate isomerase</fullName>
    </alternativeName>
    <alternativeName>
        <fullName evidence="11">Type 2 isopentenyl diphosphate isomerase</fullName>
        <shortName evidence="11">IDI-2</shortName>
    </alternativeName>
</protein>
<dbReference type="PIRSF" id="PIRSF003314">
    <property type="entry name" value="IPP_isomerase"/>
    <property type="match status" value="1"/>
</dbReference>
<evidence type="ECO:0000256" key="3">
    <source>
        <dbReference type="ARBA" id="ARBA00022630"/>
    </source>
</evidence>
<evidence type="ECO:0000256" key="4">
    <source>
        <dbReference type="ARBA" id="ARBA00022643"/>
    </source>
</evidence>
<feature type="binding site" evidence="11">
    <location>
        <begin position="290"/>
        <end position="291"/>
    </location>
    <ligand>
        <name>FMN</name>
        <dbReference type="ChEBI" id="CHEBI:58210"/>
    </ligand>
</feature>
<dbReference type="PANTHER" id="PTHR43665">
    <property type="entry name" value="ISOPENTENYL-DIPHOSPHATE DELTA-ISOMERASE"/>
    <property type="match status" value="1"/>
</dbReference>
<evidence type="ECO:0000256" key="9">
    <source>
        <dbReference type="ARBA" id="ARBA00023235"/>
    </source>
</evidence>
<evidence type="ECO:0000256" key="7">
    <source>
        <dbReference type="ARBA" id="ARBA00022857"/>
    </source>
</evidence>
<feature type="binding site" evidence="11">
    <location>
        <begin position="8"/>
        <end position="9"/>
    </location>
    <ligand>
        <name>substrate</name>
    </ligand>
</feature>
<evidence type="ECO:0000256" key="1">
    <source>
        <dbReference type="ARBA" id="ARBA00001917"/>
    </source>
</evidence>
<feature type="binding site" evidence="11">
    <location>
        <position position="161"/>
    </location>
    <ligand>
        <name>Mg(2+)</name>
        <dbReference type="ChEBI" id="CHEBI:18420"/>
    </ligand>
</feature>
<feature type="binding site" evidence="11">
    <location>
        <position position="65"/>
    </location>
    <ligand>
        <name>FMN</name>
        <dbReference type="ChEBI" id="CHEBI:58210"/>
    </ligand>
</feature>
<feature type="binding site" evidence="11">
    <location>
        <position position="160"/>
    </location>
    <ligand>
        <name>substrate</name>
    </ligand>
</feature>
<dbReference type="InterPro" id="IPR013785">
    <property type="entry name" value="Aldolase_TIM"/>
</dbReference>
<dbReference type="SUPFAM" id="SSF51395">
    <property type="entry name" value="FMN-linked oxidoreductases"/>
    <property type="match status" value="1"/>
</dbReference>
<dbReference type="EC" id="5.3.3.2" evidence="11"/>
<comment type="caution">
    <text evidence="13">The sequence shown here is derived from an EMBL/GenBank/DDBJ whole genome shotgun (WGS) entry which is preliminary data.</text>
</comment>
<feature type="binding site" evidence="11">
    <location>
        <position position="125"/>
    </location>
    <ligand>
        <name>FMN</name>
        <dbReference type="ChEBI" id="CHEBI:58210"/>
    </ligand>
</feature>
<feature type="binding site" evidence="11">
    <location>
        <position position="97"/>
    </location>
    <ligand>
        <name>FMN</name>
        <dbReference type="ChEBI" id="CHEBI:58210"/>
    </ligand>
</feature>
<sequence length="343" mass="37056">MSEQTNDRKLEHIRVIEQDPATDRQGAYFDQLRLRHRALPEIDLADVDPSIEFLGKRLSFPLLISSMTGGDHALLLTINRNLALAAEATGVAMGVGSQRVMFTHPQARASFALRTLAPSVPLLANIGAVQLNKGFGLAECEEAVSVLDADALYLHLNPLQEAIQPEGDTQFAGLAGKIQTLAPQLSCPLILKEVGCGLSAADVELGLAAGVRYFDVAGSGGTSWSRIEHHRCQQGDLGLAFQDWGLPTPLALQQLRPYQGKAVFLASGGIRSGIDMVKSVILGGSVCGMAAPFLRPAMESPEAVIRVIESIKREFVTAMFLLGITNVEQLYLRDELFWTGNRN</sequence>
<evidence type="ECO:0000313" key="14">
    <source>
        <dbReference type="Proteomes" id="UP001589628"/>
    </source>
</evidence>
<feature type="binding site" evidence="11">
    <location>
        <position position="222"/>
    </location>
    <ligand>
        <name>FMN</name>
        <dbReference type="ChEBI" id="CHEBI:58210"/>
    </ligand>
</feature>
<organism evidence="13 14">
    <name type="scientific">Balneatrix alpica</name>
    <dbReference type="NCBI Taxonomy" id="75684"/>
    <lineage>
        <taxon>Bacteria</taxon>
        <taxon>Pseudomonadati</taxon>
        <taxon>Pseudomonadota</taxon>
        <taxon>Gammaproteobacteria</taxon>
        <taxon>Oceanospirillales</taxon>
        <taxon>Balneatrichaceae</taxon>
        <taxon>Balneatrix</taxon>
    </lineage>
</organism>
<feature type="binding site" evidence="11">
    <location>
        <position position="192"/>
    </location>
    <ligand>
        <name>FMN</name>
        <dbReference type="ChEBI" id="CHEBI:58210"/>
    </ligand>
</feature>
<dbReference type="NCBIfam" id="TIGR02151">
    <property type="entry name" value="IPP_isom_2"/>
    <property type="match status" value="1"/>
</dbReference>
<dbReference type="Pfam" id="PF01070">
    <property type="entry name" value="FMN_dh"/>
    <property type="match status" value="2"/>
</dbReference>
<reference evidence="13 14" key="1">
    <citation type="submission" date="2024-09" db="EMBL/GenBank/DDBJ databases">
        <authorList>
            <person name="Sun Q."/>
            <person name="Mori K."/>
        </authorList>
    </citation>
    <scope>NUCLEOTIDE SEQUENCE [LARGE SCALE GENOMIC DNA]</scope>
    <source>
        <strain evidence="13 14">ATCC 51285</strain>
    </source>
</reference>
<dbReference type="InterPro" id="IPR011179">
    <property type="entry name" value="IPdP_isomerase"/>
</dbReference>
<feature type="domain" description="FMN-dependent dehydrogenase" evidence="12">
    <location>
        <begin position="22"/>
        <end position="98"/>
    </location>
</feature>
<evidence type="ECO:0000256" key="8">
    <source>
        <dbReference type="ARBA" id="ARBA00023229"/>
    </source>
</evidence>
<keyword evidence="2 11" id="KW-0963">Cytoplasm</keyword>
<keyword evidence="7 11" id="KW-0521">NADP</keyword>
<evidence type="ECO:0000256" key="10">
    <source>
        <dbReference type="ARBA" id="ARBA00025810"/>
    </source>
</evidence>
<dbReference type="Proteomes" id="UP001589628">
    <property type="component" value="Unassembled WGS sequence"/>
</dbReference>
<comment type="cofactor">
    <cofactor evidence="11">
        <name>Mg(2+)</name>
        <dbReference type="ChEBI" id="CHEBI:18420"/>
    </cofactor>
</comment>
<keyword evidence="14" id="KW-1185">Reference proteome</keyword>
<feature type="binding site" evidence="11">
    <location>
        <begin position="97"/>
        <end position="99"/>
    </location>
    <ligand>
        <name>substrate</name>
    </ligand>
</feature>
<feature type="binding site" evidence="11">
    <location>
        <begin position="269"/>
        <end position="271"/>
    </location>
    <ligand>
        <name>FMN</name>
        <dbReference type="ChEBI" id="CHEBI:58210"/>
    </ligand>
</feature>
<evidence type="ECO:0000256" key="11">
    <source>
        <dbReference type="HAMAP-Rule" id="MF_00354"/>
    </source>
</evidence>
<proteinExistence type="inferred from homology"/>
<dbReference type="GO" id="GO:0004452">
    <property type="term" value="F:isopentenyl-diphosphate delta-isomerase activity"/>
    <property type="evidence" value="ECO:0007669"/>
    <property type="project" value="UniProtKB-EC"/>
</dbReference>
<evidence type="ECO:0000313" key="13">
    <source>
        <dbReference type="EMBL" id="MFB9887485.1"/>
    </source>
</evidence>
<evidence type="ECO:0000256" key="2">
    <source>
        <dbReference type="ARBA" id="ARBA00022490"/>
    </source>
</evidence>
<keyword evidence="3 11" id="KW-0285">Flavoprotein</keyword>
<gene>
    <name evidence="11 13" type="primary">fni</name>
    <name evidence="13" type="ORF">ACFFLH_13780</name>
</gene>
<feature type="binding site" evidence="11">
    <location>
        <begin position="66"/>
        <end position="68"/>
    </location>
    <ligand>
        <name>FMN</name>
        <dbReference type="ChEBI" id="CHEBI:58210"/>
    </ligand>
</feature>
<dbReference type="InterPro" id="IPR000262">
    <property type="entry name" value="FMN-dep_DH"/>
</dbReference>
<comment type="subcellular location">
    <subcellularLocation>
        <location evidence="11">Cytoplasm</location>
    </subcellularLocation>
</comment>
<evidence type="ECO:0000259" key="12">
    <source>
        <dbReference type="Pfam" id="PF01070"/>
    </source>
</evidence>